<proteinExistence type="predicted"/>
<reference evidence="2" key="1">
    <citation type="submission" date="2023-10" db="EMBL/GenBank/DDBJ databases">
        <title>Genome assemblies of two species of porcelain crab, Petrolisthes cinctipes and Petrolisthes manimaculis (Anomura: Porcellanidae).</title>
        <authorList>
            <person name="Angst P."/>
        </authorList>
    </citation>
    <scope>NUCLEOTIDE SEQUENCE</scope>
    <source>
        <strain evidence="2">PB745_01</strain>
        <tissue evidence="2">Gill</tissue>
    </source>
</reference>
<feature type="compositionally biased region" description="Low complexity" evidence="1">
    <location>
        <begin position="1071"/>
        <end position="1086"/>
    </location>
</feature>
<evidence type="ECO:0000313" key="3">
    <source>
        <dbReference type="Proteomes" id="UP001286313"/>
    </source>
</evidence>
<keyword evidence="3" id="KW-1185">Reference proteome</keyword>
<comment type="caution">
    <text evidence="2">The sequence shown here is derived from an EMBL/GenBank/DDBJ whole genome shotgun (WGS) entry which is preliminary data.</text>
</comment>
<feature type="region of interest" description="Disordered" evidence="1">
    <location>
        <begin position="112"/>
        <end position="134"/>
    </location>
</feature>
<protein>
    <submittedName>
        <fullName evidence="2">Uncharacterized protein</fullName>
    </submittedName>
</protein>
<feature type="region of interest" description="Disordered" evidence="1">
    <location>
        <begin position="249"/>
        <end position="377"/>
    </location>
</feature>
<feature type="region of interest" description="Disordered" evidence="1">
    <location>
        <begin position="599"/>
        <end position="648"/>
    </location>
</feature>
<evidence type="ECO:0000313" key="2">
    <source>
        <dbReference type="EMBL" id="KAK3854230.1"/>
    </source>
</evidence>
<dbReference type="EMBL" id="JAWQEG010006654">
    <property type="protein sequence ID" value="KAK3854230.1"/>
    <property type="molecule type" value="Genomic_DNA"/>
</dbReference>
<dbReference type="AlphaFoldDB" id="A0AAE1BSP4"/>
<feature type="region of interest" description="Disordered" evidence="1">
    <location>
        <begin position="730"/>
        <end position="749"/>
    </location>
</feature>
<feature type="region of interest" description="Disordered" evidence="1">
    <location>
        <begin position="810"/>
        <end position="831"/>
    </location>
</feature>
<feature type="compositionally biased region" description="Basic and acidic residues" evidence="1">
    <location>
        <begin position="333"/>
        <end position="345"/>
    </location>
</feature>
<feature type="region of interest" description="Disordered" evidence="1">
    <location>
        <begin position="394"/>
        <end position="453"/>
    </location>
</feature>
<feature type="region of interest" description="Disordered" evidence="1">
    <location>
        <begin position="667"/>
        <end position="691"/>
    </location>
</feature>
<organism evidence="2 3">
    <name type="scientific">Petrolisthes cinctipes</name>
    <name type="common">Flat porcelain crab</name>
    <dbReference type="NCBI Taxonomy" id="88211"/>
    <lineage>
        <taxon>Eukaryota</taxon>
        <taxon>Metazoa</taxon>
        <taxon>Ecdysozoa</taxon>
        <taxon>Arthropoda</taxon>
        <taxon>Crustacea</taxon>
        <taxon>Multicrustacea</taxon>
        <taxon>Malacostraca</taxon>
        <taxon>Eumalacostraca</taxon>
        <taxon>Eucarida</taxon>
        <taxon>Decapoda</taxon>
        <taxon>Pleocyemata</taxon>
        <taxon>Anomura</taxon>
        <taxon>Galatheoidea</taxon>
        <taxon>Porcellanidae</taxon>
        <taxon>Petrolisthes</taxon>
    </lineage>
</organism>
<sequence length="1235" mass="134996">DSNQQQQQQHNNDQSVVGRVESSRSCHWKDELKDIQAARVEREVAKLQRTINETQRRWEESYARHSRPSAAGGCVLSDGPPTDFLHNTRADGCRALTQRDLWRTVSVDTLPVTSSKSHSRLHPHTSLRPLSRHTSADNLRHPLKLSNDLQQHLAGSYGSLLQHLAGINTRSGVGEEDSDGGLTGHTPLQDVPPPALPSVRKLASKFDPFRVNDLDKNVRNSMVFGDVARSRSSFTNNLDKLTEKAYVAKETHSHSDDSDDESSIFDGSVSLPPTPGSLQQSLSVSSLVDTDSCYSYDPHDQTNTTTDRRNDKTIFGVSLRRAGHSSPVHIYPRKRDSGSLDDGHQRPSRSNRRHVISSAGSLEVLPSDGSQHDAPKTLRQSTIIKVRHHSSHAYASLPPLSPRHSSNMKKYHSSHDLSSAHQTGNTHTTSASVNTTKHLPPNSKGQKSGPNISIVGGPAFIPKRRMSDFIGAYRGQKSIAPCMKRIEGRQDKVSSGQGALLPSPQAQDKPFVDSQVVQERVPYGNLRSEESSVVRVDTNSKLPKEAKQSVQNGNKGPVRVSELTTTVNNNSLEYGKEVKDEVAKTVIVTVESVPNYVKDTVTQTDVTDGRSSDDEGSSSSSNSEESESAQSPEITTTIKPTVTPNLVNDPFHVKLNTEVVSAFKTKMTEEHPSSDSGTEIPRAKPSPVEVQEDVVKRRDAVPSLSKHKSISHLLKDYSRINSLEEKKPPVQVVKVSDSDYSDSEIPSAKTVDTEEQAEVKSGVPIKKKRKSIGDLLKEYSNISSLDEKKLPVPVKMESEAELNKTVIAVNKPQPPPKEHIKPNISSASTTKGRVMTRRLSQGTAATHNNRTSTTTTPETRVKSLTHSYIAPSNSVGKKEASPVNKVTHSEVFTKSLSHNYITQDNTTTTRAQKMKASSQNGEVMVKNLSHTYISHDGQNVENDAVKSTTTIITVSSKPHQPQSKVDDATFHASTIYIADGSGEEGKYATQINVGSTVSSPTRHDANVTVTNINSHDPTQEKAVMSSRRDPIQEKEEFIATHGKITYEQSTDEPQGPHVTVVTVTDGKGNKSKCSSQSSSDDSTNDGVSNTDHKTIKEIILQESRTGKHTNKNITTKRANLTKASIPVNSPFSLLRNQTGNVQLSTTKTPIGPRDSYDEGVDLSDRDSSQSPLSANSGSSTDVGGQTHHNIRARVECDTNPSVHDPQGSGDLVRYIYSLLPNSHCGYLIKYLLSNS</sequence>
<feature type="non-terminal residue" evidence="2">
    <location>
        <position position="1"/>
    </location>
</feature>
<feature type="region of interest" description="Disordered" evidence="1">
    <location>
        <begin position="1047"/>
        <end position="1117"/>
    </location>
</feature>
<feature type="compositionally biased region" description="Basic residues" evidence="1">
    <location>
        <begin position="346"/>
        <end position="355"/>
    </location>
</feature>
<feature type="region of interest" description="Disordered" evidence="1">
    <location>
        <begin position="1"/>
        <end position="23"/>
    </location>
</feature>
<feature type="compositionally biased region" description="Low complexity" evidence="1">
    <location>
        <begin position="1"/>
        <end position="14"/>
    </location>
</feature>
<feature type="compositionally biased region" description="Polar residues" evidence="1">
    <location>
        <begin position="629"/>
        <end position="646"/>
    </location>
</feature>
<feature type="compositionally biased region" description="Polar residues" evidence="1">
    <location>
        <begin position="416"/>
        <end position="451"/>
    </location>
</feature>
<feature type="compositionally biased region" description="Low complexity" evidence="1">
    <location>
        <begin position="277"/>
        <end position="288"/>
    </location>
</feature>
<feature type="region of interest" description="Disordered" evidence="1">
    <location>
        <begin position="171"/>
        <end position="199"/>
    </location>
</feature>
<name>A0AAE1BSP4_PETCI</name>
<gene>
    <name evidence="2" type="ORF">Pcinc_039271</name>
</gene>
<feature type="compositionally biased region" description="Polar residues" evidence="1">
    <location>
        <begin position="1168"/>
        <end position="1185"/>
    </location>
</feature>
<feature type="region of interest" description="Disordered" evidence="1">
    <location>
        <begin position="1140"/>
        <end position="1185"/>
    </location>
</feature>
<dbReference type="Proteomes" id="UP001286313">
    <property type="component" value="Unassembled WGS sequence"/>
</dbReference>
<evidence type="ECO:0000256" key="1">
    <source>
        <dbReference type="SAM" id="MobiDB-lite"/>
    </source>
</evidence>
<accession>A0AAE1BSP4</accession>
<feature type="region of interest" description="Disordered" evidence="1">
    <location>
        <begin position="528"/>
        <end position="558"/>
    </location>
</feature>